<evidence type="ECO:0000256" key="5">
    <source>
        <dbReference type="PROSITE-ProRule" id="PRU01240"/>
    </source>
</evidence>
<proteinExistence type="inferred from homology"/>
<dbReference type="PANTHER" id="PTHR43806:SF11">
    <property type="entry name" value="CEREVISIN-RELATED"/>
    <property type="match status" value="1"/>
</dbReference>
<sequence>MPDYMTQLSFDAGTEHAHLRLAQVLGPLPRRRTPGGGGGQGPSYPDHRSHARNIDRQLESIRDRHREREPVLGIKPELVMVIEFNRKVHDLTDEVERAGAHVLGVTGHQALAAFASDPALTAFRERCQAFHSETTAEGTPRYRSLFDAIDVVRPLEPADVIDDDVRERVAGADPAELLRVDLECWCTETRADTERRHQETRTALAHAGAGELDTSCRHDVGFSLIRADIPAGRLVEVVRTDRVSRVSLLPRPLLTRSQVRLWSHDRFPPVEPPNQRSATLAVIDSGIQAGHPLLAPAVREALAIAPFTDGADENGHGSRVASLALYGSLERALHYRQPLRPAGKLLGIRVLDHQTEFPDKTLWQPMVEEAVELAIGHGARVINLSLGDPAHPYRPPRPVAIAAALDQLARQHDVVLVVSTGNVFPGDHTGVEYAARQVTSGEHRLAPPSMAALALTVGALVPGHEQGARPARESVSVRPLGPQGTPSPVSRTGPGIEDAIKPELTAPGGTYVHDRDRKQVRTDRATGTIVGGTGGDPEHLLDTDIGTSLAAPLVSHACLRVLGRYPWLSGRAVRALVLASAEPVPQVLDADTDKAADRAQLGLSGFGRVSTERAEVSTEHRAVLLAEESMRPDQVHFYEVPVPSAFFATGRKSLTVALAFNPDTRATSLKYLASRMSVYAYRGPSVQEVQRKFTASGGEPPEALDNAKVDLQPSDKRRLLGANQAATKRWTTHRWKHPEHERLVLVVRNTSRWAAPDDPQRYALAVVLEVDESMPGLYAELRARFEALVEIETEIEI</sequence>
<keyword evidence="4 5" id="KW-0720">Serine protease</keyword>
<dbReference type="EMBL" id="VFML01000001">
    <property type="protein sequence ID" value="TQJ04095.1"/>
    <property type="molecule type" value="Genomic_DNA"/>
</dbReference>
<evidence type="ECO:0000259" key="7">
    <source>
        <dbReference type="Pfam" id="PF00082"/>
    </source>
</evidence>
<feature type="domain" description="Peptidase S8/S53" evidence="7">
    <location>
        <begin position="278"/>
        <end position="605"/>
    </location>
</feature>
<dbReference type="Gene3D" id="3.40.50.200">
    <property type="entry name" value="Peptidase S8/S53 domain"/>
    <property type="match status" value="1"/>
</dbReference>
<organism evidence="8 9">
    <name type="scientific">Amycolatopsis cihanbeyliensis</name>
    <dbReference type="NCBI Taxonomy" id="1128664"/>
    <lineage>
        <taxon>Bacteria</taxon>
        <taxon>Bacillati</taxon>
        <taxon>Actinomycetota</taxon>
        <taxon>Actinomycetes</taxon>
        <taxon>Pseudonocardiales</taxon>
        <taxon>Pseudonocardiaceae</taxon>
        <taxon>Amycolatopsis</taxon>
    </lineage>
</organism>
<gene>
    <name evidence="8" type="ORF">FB471_3876</name>
</gene>
<evidence type="ECO:0000313" key="9">
    <source>
        <dbReference type="Proteomes" id="UP000320876"/>
    </source>
</evidence>
<evidence type="ECO:0000256" key="2">
    <source>
        <dbReference type="ARBA" id="ARBA00022670"/>
    </source>
</evidence>
<dbReference type="InterPro" id="IPR050131">
    <property type="entry name" value="Peptidase_S8_subtilisin-like"/>
</dbReference>
<evidence type="ECO:0000256" key="4">
    <source>
        <dbReference type="ARBA" id="ARBA00022825"/>
    </source>
</evidence>
<keyword evidence="2 5" id="KW-0645">Protease</keyword>
<dbReference type="PANTHER" id="PTHR43806">
    <property type="entry name" value="PEPTIDASE S8"/>
    <property type="match status" value="1"/>
</dbReference>
<feature type="region of interest" description="Disordered" evidence="6">
    <location>
        <begin position="25"/>
        <end position="51"/>
    </location>
</feature>
<dbReference type="InterPro" id="IPR015500">
    <property type="entry name" value="Peptidase_S8_subtilisin-rel"/>
</dbReference>
<dbReference type="GO" id="GO:0006508">
    <property type="term" value="P:proteolysis"/>
    <property type="evidence" value="ECO:0007669"/>
    <property type="project" value="UniProtKB-KW"/>
</dbReference>
<keyword evidence="3 5" id="KW-0378">Hydrolase</keyword>
<dbReference type="InterPro" id="IPR000209">
    <property type="entry name" value="Peptidase_S8/S53_dom"/>
</dbReference>
<feature type="region of interest" description="Disordered" evidence="6">
    <location>
        <begin position="465"/>
        <end position="495"/>
    </location>
</feature>
<comment type="similarity">
    <text evidence="1 5">Belongs to the peptidase S8 family.</text>
</comment>
<accession>A0A542DM85</accession>
<dbReference type="PRINTS" id="PR00723">
    <property type="entry name" value="SUBTILISIN"/>
</dbReference>
<dbReference type="InterPro" id="IPR034074">
    <property type="entry name" value="Y4bN_pept_dom"/>
</dbReference>
<evidence type="ECO:0000256" key="6">
    <source>
        <dbReference type="SAM" id="MobiDB-lite"/>
    </source>
</evidence>
<protein>
    <submittedName>
        <fullName evidence="8">Subtilase family protein</fullName>
    </submittedName>
</protein>
<evidence type="ECO:0000313" key="8">
    <source>
        <dbReference type="EMBL" id="TQJ04095.1"/>
    </source>
</evidence>
<dbReference type="PROSITE" id="PS51892">
    <property type="entry name" value="SUBTILASE"/>
    <property type="match status" value="1"/>
</dbReference>
<feature type="active site" description="Charge relay system" evidence="5">
    <location>
        <position position="284"/>
    </location>
</feature>
<dbReference type="Pfam" id="PF00082">
    <property type="entry name" value="Peptidase_S8"/>
    <property type="match status" value="1"/>
</dbReference>
<dbReference type="InterPro" id="IPR036852">
    <property type="entry name" value="Peptidase_S8/S53_dom_sf"/>
</dbReference>
<dbReference type="CDD" id="cd04847">
    <property type="entry name" value="Peptidases_S8_Subtilisin_like_2"/>
    <property type="match status" value="1"/>
</dbReference>
<feature type="active site" description="Charge relay system" evidence="5">
    <location>
        <position position="548"/>
    </location>
</feature>
<keyword evidence="9" id="KW-1185">Reference proteome</keyword>
<comment type="caution">
    <text evidence="8">The sequence shown here is derived from an EMBL/GenBank/DDBJ whole genome shotgun (WGS) entry which is preliminary data.</text>
</comment>
<dbReference type="AlphaFoldDB" id="A0A542DM85"/>
<evidence type="ECO:0000256" key="1">
    <source>
        <dbReference type="ARBA" id="ARBA00011073"/>
    </source>
</evidence>
<feature type="active site" description="Charge relay system" evidence="5">
    <location>
        <position position="316"/>
    </location>
</feature>
<evidence type="ECO:0000256" key="3">
    <source>
        <dbReference type="ARBA" id="ARBA00022801"/>
    </source>
</evidence>
<reference evidence="8 9" key="1">
    <citation type="submission" date="2019-06" db="EMBL/GenBank/DDBJ databases">
        <title>Sequencing the genomes of 1000 actinobacteria strains.</title>
        <authorList>
            <person name="Klenk H.-P."/>
        </authorList>
    </citation>
    <scope>NUCLEOTIDE SEQUENCE [LARGE SCALE GENOMIC DNA]</scope>
    <source>
        <strain evidence="8 9">DSM 45679</strain>
    </source>
</reference>
<dbReference type="SUPFAM" id="SSF52743">
    <property type="entry name" value="Subtilisin-like"/>
    <property type="match status" value="1"/>
</dbReference>
<dbReference type="Proteomes" id="UP000320876">
    <property type="component" value="Unassembled WGS sequence"/>
</dbReference>
<name>A0A542DM85_AMYCI</name>
<dbReference type="GO" id="GO:0004252">
    <property type="term" value="F:serine-type endopeptidase activity"/>
    <property type="evidence" value="ECO:0007669"/>
    <property type="project" value="UniProtKB-UniRule"/>
</dbReference>